<sequence>MGFPAGDMSSGFLGYVEGFYRNHMEEVIKFFETHHKNYPYDWLSKCAAWRHGQHPEVWVSMESPKGSTMEDSSGIKKQPKKMLGAGYLLSCSVIGQPSNPEGAPQSSQSIAWSTI</sequence>
<name>A0A438FNB2_VITVI</name>
<reference evidence="1 2" key="1">
    <citation type="journal article" date="2018" name="PLoS Genet.">
        <title>Population sequencing reveals clonal diversity and ancestral inbreeding in the grapevine cultivar Chardonnay.</title>
        <authorList>
            <person name="Roach M.J."/>
            <person name="Johnson D.L."/>
            <person name="Bohlmann J."/>
            <person name="van Vuuren H.J."/>
            <person name="Jones S.J."/>
            <person name="Pretorius I.S."/>
            <person name="Schmidt S.A."/>
            <person name="Borneman A.R."/>
        </authorList>
    </citation>
    <scope>NUCLEOTIDE SEQUENCE [LARGE SCALE GENOMIC DNA]</scope>
    <source>
        <strain evidence="2">cv. Chardonnay</strain>
        <tissue evidence="1">Leaf</tissue>
    </source>
</reference>
<comment type="caution">
    <text evidence="1">The sequence shown here is derived from an EMBL/GenBank/DDBJ whole genome shotgun (WGS) entry which is preliminary data.</text>
</comment>
<evidence type="ECO:0000313" key="2">
    <source>
        <dbReference type="Proteomes" id="UP000288805"/>
    </source>
</evidence>
<gene>
    <name evidence="1" type="primary">PTEN2B</name>
    <name evidence="1" type="ORF">CK203_032102</name>
</gene>
<protein>
    <submittedName>
        <fullName evidence="1">Phosphatidylinositol 3,4,5-trisphosphate 3-phosphatase and protein-tyrosine-phosphatase PTEN2B</fullName>
    </submittedName>
</protein>
<organism evidence="1 2">
    <name type="scientific">Vitis vinifera</name>
    <name type="common">Grape</name>
    <dbReference type="NCBI Taxonomy" id="29760"/>
    <lineage>
        <taxon>Eukaryota</taxon>
        <taxon>Viridiplantae</taxon>
        <taxon>Streptophyta</taxon>
        <taxon>Embryophyta</taxon>
        <taxon>Tracheophyta</taxon>
        <taxon>Spermatophyta</taxon>
        <taxon>Magnoliopsida</taxon>
        <taxon>eudicotyledons</taxon>
        <taxon>Gunneridae</taxon>
        <taxon>Pentapetalae</taxon>
        <taxon>rosids</taxon>
        <taxon>Vitales</taxon>
        <taxon>Vitaceae</taxon>
        <taxon>Viteae</taxon>
        <taxon>Vitis</taxon>
    </lineage>
</organism>
<accession>A0A438FNB2</accession>
<proteinExistence type="predicted"/>
<dbReference type="AlphaFoldDB" id="A0A438FNB2"/>
<evidence type="ECO:0000313" key="1">
    <source>
        <dbReference type="EMBL" id="RVW61444.1"/>
    </source>
</evidence>
<dbReference type="EMBL" id="QGNW01000841">
    <property type="protein sequence ID" value="RVW61444.1"/>
    <property type="molecule type" value="Genomic_DNA"/>
</dbReference>
<dbReference type="Proteomes" id="UP000288805">
    <property type="component" value="Unassembled WGS sequence"/>
</dbReference>